<dbReference type="AlphaFoldDB" id="A0A3E3EFR1"/>
<protein>
    <submittedName>
        <fullName evidence="2">DUF1351 domain-containing protein</fullName>
    </submittedName>
</protein>
<reference evidence="2 3" key="1">
    <citation type="submission" date="2018-08" db="EMBL/GenBank/DDBJ databases">
        <title>A genome reference for cultivated species of the human gut microbiota.</title>
        <authorList>
            <person name="Zou Y."/>
            <person name="Xue W."/>
            <person name="Luo G."/>
        </authorList>
    </citation>
    <scope>NUCLEOTIDE SEQUENCE [LARGE SCALE GENOMIC DNA]</scope>
    <source>
        <strain evidence="2 3">OM06-4</strain>
    </source>
</reference>
<name>A0A3E3EFR1_9FIRM</name>
<dbReference type="Proteomes" id="UP000261032">
    <property type="component" value="Unassembled WGS sequence"/>
</dbReference>
<organism evidence="2 3">
    <name type="scientific">Thomasclavelia ramosa</name>
    <dbReference type="NCBI Taxonomy" id="1547"/>
    <lineage>
        <taxon>Bacteria</taxon>
        <taxon>Bacillati</taxon>
        <taxon>Bacillota</taxon>
        <taxon>Erysipelotrichia</taxon>
        <taxon>Erysipelotrichales</taxon>
        <taxon>Coprobacillaceae</taxon>
        <taxon>Thomasclavelia</taxon>
    </lineage>
</organism>
<sequence>MTGSHHTRSVQKHSNKLLVLFKLYAPLLVIFQRRKQGEKKMEDLKTKVLGGYAAVRIASKEEFEKVIEWLAIKNCFLANKEPVSKMNYPGDAIFVLYRADDGFIWWAPVADIDTNTYQLVDVKQLELNLIDDQKIIEANATVTGEIVELNEKALTLVTNTKPEGATIDSNVDSLVALIPVIKAKANVVVTEENYKSFIAKGTGVVPELRKWAKAIDDERKRSKKVYMDSFNTYENKVKSVVEALNTTAQKIANDVDVYIQEKKDKLRKEREEIIEQLKEVLIKKEMISREYANKFVFDEKWLNASCSNKKFQSEAETQFNDLMNQENLYKKDMELIESTIINTCAMVGVDEKLISREKYKLQYQVGNNLGDITKNITDEINALKTQKEALKAEAEKELQHQKVQLETQHKKELEKVQQEAVQQPSIEPNKDEQIFKRGDEIIAKTTGKYVVTEIKETPEKFNGKTWTKTFEFTGDLASLQMLNRYMEFLKQSKEFDFNEVKMIEKELVEPETGTVSKYNVKEIN</sequence>
<evidence type="ECO:0000313" key="2">
    <source>
        <dbReference type="EMBL" id="RGD86717.1"/>
    </source>
</evidence>
<proteinExistence type="predicted"/>
<evidence type="ECO:0000313" key="3">
    <source>
        <dbReference type="Proteomes" id="UP000261032"/>
    </source>
</evidence>
<gene>
    <name evidence="2" type="ORF">DXB93_04200</name>
</gene>
<keyword evidence="1" id="KW-0175">Coiled coil</keyword>
<feature type="coiled-coil region" evidence="1">
    <location>
        <begin position="373"/>
        <end position="415"/>
    </location>
</feature>
<accession>A0A3E3EFR1</accession>
<dbReference type="InterPro" id="IPR009785">
    <property type="entry name" value="Prophage_Lj928_Orf309"/>
</dbReference>
<dbReference type="EMBL" id="QUSL01000004">
    <property type="protein sequence ID" value="RGD86717.1"/>
    <property type="molecule type" value="Genomic_DNA"/>
</dbReference>
<dbReference type="Pfam" id="PF07083">
    <property type="entry name" value="DUF1351"/>
    <property type="match status" value="1"/>
</dbReference>
<evidence type="ECO:0000256" key="1">
    <source>
        <dbReference type="SAM" id="Coils"/>
    </source>
</evidence>
<comment type="caution">
    <text evidence="2">The sequence shown here is derived from an EMBL/GenBank/DDBJ whole genome shotgun (WGS) entry which is preliminary data.</text>
</comment>